<evidence type="ECO:0000313" key="10">
    <source>
        <dbReference type="Proteomes" id="UP000179807"/>
    </source>
</evidence>
<dbReference type="SMART" id="SM00717">
    <property type="entry name" value="SANT"/>
    <property type="match status" value="2"/>
</dbReference>
<dbReference type="OrthoDB" id="2143914at2759"/>
<name>A0A1J4KDK1_9EUKA</name>
<keyword evidence="10" id="KW-1185">Reference proteome</keyword>
<organism evidence="9 10">
    <name type="scientific">Tritrichomonas foetus</name>
    <dbReference type="NCBI Taxonomy" id="1144522"/>
    <lineage>
        <taxon>Eukaryota</taxon>
        <taxon>Metamonada</taxon>
        <taxon>Parabasalia</taxon>
        <taxon>Tritrichomonadida</taxon>
        <taxon>Tritrichomonadidae</taxon>
        <taxon>Tritrichomonas</taxon>
    </lineage>
</organism>
<keyword evidence="4" id="KW-0539">Nucleus</keyword>
<dbReference type="GeneID" id="94838095"/>
<sequence>MFQNVKKIPLKHIQLPLYQILIISIIIHYFLFSSMQDSFNQSPLVNFTMKMILEGEKQINTDSMVKIASILEDFVSGKIIMKECSLLLFPFIENMEPIERLNDILKLPDIPNNIAIHTNTRSKTRSWSFYEDQKLLAAIHKFGTNDWKNIAMYVGNRTKSQCSQRWYRCLDPRIKKEQWTKNQDDLLISLIAKNGTRNWTAISLDIGNRSDIQCRYRYKQLSKDPDFNERLAEAQKKLEKTVCNNQIELSPRNIETNNVKMMNSYGTISNMGNNECNNGTMNECNNAGNNGIPMNVLTNINTANNPNAQSADPLISGSYICLVNHNQQMPNFAQSNFVPILPMTAPIKPVLPLQFQQPMIQPPSQFPKMSQTQPNLPFQTPNQGQSPIHQPMLLYQQMPNSNLMNVQPSYIVYSSQSQGVPPQQQLCPNKV</sequence>
<comment type="caution">
    <text evidence="9">The sequence shown here is derived from an EMBL/GenBank/DDBJ whole genome shotgun (WGS) entry which is preliminary data.</text>
</comment>
<dbReference type="CDD" id="cd00167">
    <property type="entry name" value="SANT"/>
    <property type="match status" value="2"/>
</dbReference>
<gene>
    <name evidence="9" type="ORF">TRFO_23819</name>
</gene>
<evidence type="ECO:0008006" key="11">
    <source>
        <dbReference type="Google" id="ProtNLM"/>
    </source>
</evidence>
<feature type="domain" description="Myb-like" evidence="6">
    <location>
        <begin position="119"/>
        <end position="170"/>
    </location>
</feature>
<dbReference type="PROSITE" id="PS50090">
    <property type="entry name" value="MYB_LIKE"/>
    <property type="match status" value="2"/>
</dbReference>
<dbReference type="InterPro" id="IPR001005">
    <property type="entry name" value="SANT/Myb"/>
</dbReference>
<dbReference type="Proteomes" id="UP000179807">
    <property type="component" value="Unassembled WGS sequence"/>
</dbReference>
<keyword evidence="2" id="KW-0238">DNA-binding</keyword>
<dbReference type="EMBL" id="MLAK01000685">
    <property type="protein sequence ID" value="OHT07796.1"/>
    <property type="molecule type" value="Genomic_DNA"/>
</dbReference>
<dbReference type="VEuPathDB" id="TrichDB:TRFO_23819"/>
<dbReference type="Pfam" id="PF13921">
    <property type="entry name" value="Myb_DNA-bind_6"/>
    <property type="match status" value="1"/>
</dbReference>
<feature type="domain" description="SANT" evidence="7">
    <location>
        <begin position="122"/>
        <end position="162"/>
    </location>
</feature>
<dbReference type="RefSeq" id="XP_068360932.1">
    <property type="nucleotide sequence ID" value="XM_068503391.1"/>
</dbReference>
<dbReference type="GO" id="GO:0042796">
    <property type="term" value="P:snRNA transcription by RNA polymerase III"/>
    <property type="evidence" value="ECO:0007669"/>
    <property type="project" value="TreeGrafter"/>
</dbReference>
<dbReference type="SUPFAM" id="SSF46689">
    <property type="entry name" value="Homeodomain-like"/>
    <property type="match status" value="1"/>
</dbReference>
<dbReference type="PROSITE" id="PS51293">
    <property type="entry name" value="SANT"/>
    <property type="match status" value="1"/>
</dbReference>
<dbReference type="PROSITE" id="PS51294">
    <property type="entry name" value="HTH_MYB"/>
    <property type="match status" value="2"/>
</dbReference>
<dbReference type="InterPro" id="IPR017930">
    <property type="entry name" value="Myb_dom"/>
</dbReference>
<keyword evidence="5" id="KW-0472">Membrane</keyword>
<feature type="domain" description="Myb-like" evidence="6">
    <location>
        <begin position="171"/>
        <end position="222"/>
    </location>
</feature>
<evidence type="ECO:0000256" key="2">
    <source>
        <dbReference type="ARBA" id="ARBA00023125"/>
    </source>
</evidence>
<feature type="domain" description="HTH myb-type" evidence="8">
    <location>
        <begin position="123"/>
        <end position="174"/>
    </location>
</feature>
<dbReference type="PANTHER" id="PTHR46621">
    <property type="entry name" value="SNRNA-ACTIVATING PROTEIN COMPLEX SUBUNIT 4"/>
    <property type="match status" value="1"/>
</dbReference>
<dbReference type="GO" id="GO:0019185">
    <property type="term" value="C:snRNA-activating protein complex"/>
    <property type="evidence" value="ECO:0007669"/>
    <property type="project" value="TreeGrafter"/>
</dbReference>
<dbReference type="PANTHER" id="PTHR46621:SF1">
    <property type="entry name" value="SNRNA-ACTIVATING PROTEIN COMPLEX SUBUNIT 4"/>
    <property type="match status" value="1"/>
</dbReference>
<evidence type="ECO:0000259" key="7">
    <source>
        <dbReference type="PROSITE" id="PS51293"/>
    </source>
</evidence>
<feature type="transmembrane region" description="Helical" evidence="5">
    <location>
        <begin position="12"/>
        <end position="32"/>
    </location>
</feature>
<reference evidence="9" key="1">
    <citation type="submission" date="2016-10" db="EMBL/GenBank/DDBJ databases">
        <authorList>
            <person name="Benchimol M."/>
            <person name="Almeida L.G."/>
            <person name="Vasconcelos A.T."/>
            <person name="Perreira-Neves A."/>
            <person name="Rosa I.A."/>
            <person name="Tasca T."/>
            <person name="Bogo M.R."/>
            <person name="de Souza W."/>
        </authorList>
    </citation>
    <scope>NUCLEOTIDE SEQUENCE [LARGE SCALE GENOMIC DNA]</scope>
    <source>
        <strain evidence="9">K</strain>
    </source>
</reference>
<evidence type="ECO:0000313" key="9">
    <source>
        <dbReference type="EMBL" id="OHT07796.1"/>
    </source>
</evidence>
<dbReference type="GO" id="GO:0000978">
    <property type="term" value="F:RNA polymerase II cis-regulatory region sequence-specific DNA binding"/>
    <property type="evidence" value="ECO:0007669"/>
    <property type="project" value="TreeGrafter"/>
</dbReference>
<evidence type="ECO:0000259" key="6">
    <source>
        <dbReference type="PROSITE" id="PS50090"/>
    </source>
</evidence>
<keyword evidence="5" id="KW-0812">Transmembrane</keyword>
<protein>
    <recommendedName>
        <fullName evidence="11">Myb-like DNA-binding domain containing protein</fullName>
    </recommendedName>
</protein>
<accession>A0A1J4KDK1</accession>
<proteinExistence type="predicted"/>
<dbReference type="GO" id="GO:0042795">
    <property type="term" value="P:snRNA transcription by RNA polymerase II"/>
    <property type="evidence" value="ECO:0007669"/>
    <property type="project" value="TreeGrafter"/>
</dbReference>
<dbReference type="InterPro" id="IPR009057">
    <property type="entry name" value="Homeodomain-like_sf"/>
</dbReference>
<evidence type="ECO:0000256" key="3">
    <source>
        <dbReference type="ARBA" id="ARBA00023163"/>
    </source>
</evidence>
<evidence type="ECO:0000256" key="5">
    <source>
        <dbReference type="SAM" id="Phobius"/>
    </source>
</evidence>
<dbReference type="AlphaFoldDB" id="A0A1J4KDK1"/>
<keyword evidence="1" id="KW-0805">Transcription regulation</keyword>
<dbReference type="InterPro" id="IPR017884">
    <property type="entry name" value="SANT_dom"/>
</dbReference>
<evidence type="ECO:0000256" key="1">
    <source>
        <dbReference type="ARBA" id="ARBA00023015"/>
    </source>
</evidence>
<evidence type="ECO:0000256" key="4">
    <source>
        <dbReference type="ARBA" id="ARBA00023242"/>
    </source>
</evidence>
<feature type="domain" description="HTH myb-type" evidence="8">
    <location>
        <begin position="175"/>
        <end position="226"/>
    </location>
</feature>
<keyword evidence="3" id="KW-0804">Transcription</keyword>
<dbReference type="Gene3D" id="1.10.10.60">
    <property type="entry name" value="Homeodomain-like"/>
    <property type="match status" value="2"/>
</dbReference>
<dbReference type="InterPro" id="IPR051575">
    <property type="entry name" value="Myb-like_DNA-bd"/>
</dbReference>
<evidence type="ECO:0000259" key="8">
    <source>
        <dbReference type="PROSITE" id="PS51294"/>
    </source>
</evidence>
<dbReference type="GO" id="GO:0001006">
    <property type="term" value="F:RNA polymerase III type 3 promoter sequence-specific DNA binding"/>
    <property type="evidence" value="ECO:0007669"/>
    <property type="project" value="TreeGrafter"/>
</dbReference>
<keyword evidence="5" id="KW-1133">Transmembrane helix</keyword>